<dbReference type="AlphaFoldDB" id="A0AAC9YR54"/>
<evidence type="ECO:0000256" key="12">
    <source>
        <dbReference type="ARBA" id="ARBA00034617"/>
    </source>
</evidence>
<evidence type="ECO:0000256" key="7">
    <source>
        <dbReference type="ARBA" id="ARBA00022839"/>
    </source>
</evidence>
<dbReference type="InterPro" id="IPR014017">
    <property type="entry name" value="DNA_helicase_UvrD-like_C"/>
</dbReference>
<evidence type="ECO:0000256" key="6">
    <source>
        <dbReference type="ARBA" id="ARBA00022806"/>
    </source>
</evidence>
<evidence type="ECO:0000256" key="3">
    <source>
        <dbReference type="ARBA" id="ARBA00022741"/>
    </source>
</evidence>
<evidence type="ECO:0000256" key="8">
    <source>
        <dbReference type="ARBA" id="ARBA00022840"/>
    </source>
</evidence>
<dbReference type="Gene3D" id="1.10.486.10">
    <property type="entry name" value="PCRA, domain 4"/>
    <property type="match status" value="1"/>
</dbReference>
<dbReference type="EMBL" id="CP016769">
    <property type="protein sequence ID" value="ASY10154.1"/>
    <property type="molecule type" value="Genomic_DNA"/>
</dbReference>
<dbReference type="PROSITE" id="PS51198">
    <property type="entry name" value="UVRD_HELICASE_ATP_BIND"/>
    <property type="match status" value="1"/>
</dbReference>
<dbReference type="Gene3D" id="1.10.10.160">
    <property type="match status" value="1"/>
</dbReference>
<dbReference type="InterPro" id="IPR027417">
    <property type="entry name" value="P-loop_NTPase"/>
</dbReference>
<keyword evidence="2" id="KW-0540">Nuclease</keyword>
<evidence type="ECO:0000256" key="5">
    <source>
        <dbReference type="ARBA" id="ARBA00022801"/>
    </source>
</evidence>
<organism evidence="18 19">
    <name type="scientific">Candidatus Planktophila lacus</name>
    <dbReference type="NCBI Taxonomy" id="1884913"/>
    <lineage>
        <taxon>Bacteria</taxon>
        <taxon>Bacillati</taxon>
        <taxon>Actinomycetota</taxon>
        <taxon>Actinomycetes</taxon>
        <taxon>Candidatus Nanopelagicales</taxon>
        <taxon>Candidatus Nanopelagicaceae</taxon>
        <taxon>Candidatus Planktophila</taxon>
    </lineage>
</organism>
<accession>A0AAC9YR54</accession>
<comment type="similarity">
    <text evidence="1">Belongs to the helicase family. UvrD subfamily.</text>
</comment>
<evidence type="ECO:0000259" key="17">
    <source>
        <dbReference type="PROSITE" id="PS51217"/>
    </source>
</evidence>
<comment type="catalytic activity">
    <reaction evidence="12">
        <text>Couples ATP hydrolysis with the unwinding of duplex DNA by translocating in the 3'-5' direction.</text>
        <dbReference type="EC" id="5.6.2.4"/>
    </reaction>
</comment>
<protein>
    <recommendedName>
        <fullName evidence="13">DNA 3'-5' helicase</fullName>
        <ecNumber evidence="13">5.6.2.4</ecNumber>
    </recommendedName>
</protein>
<dbReference type="GO" id="GO:0000725">
    <property type="term" value="P:recombinational repair"/>
    <property type="evidence" value="ECO:0007669"/>
    <property type="project" value="TreeGrafter"/>
</dbReference>
<dbReference type="GO" id="GO:0005524">
    <property type="term" value="F:ATP binding"/>
    <property type="evidence" value="ECO:0007669"/>
    <property type="project" value="UniProtKB-UniRule"/>
</dbReference>
<keyword evidence="5 15" id="KW-0378">Hydrolase</keyword>
<keyword evidence="19" id="KW-1185">Reference proteome</keyword>
<evidence type="ECO:0000256" key="4">
    <source>
        <dbReference type="ARBA" id="ARBA00022763"/>
    </source>
</evidence>
<dbReference type="EC" id="5.6.2.4" evidence="13"/>
<evidence type="ECO:0000256" key="14">
    <source>
        <dbReference type="ARBA" id="ARBA00048988"/>
    </source>
</evidence>
<dbReference type="KEGG" id="plan:A1s21148_01000"/>
<feature type="binding site" evidence="15">
    <location>
        <begin position="46"/>
        <end position="53"/>
    </location>
    <ligand>
        <name>ATP</name>
        <dbReference type="ChEBI" id="CHEBI:30616"/>
    </ligand>
</feature>
<keyword evidence="4" id="KW-0227">DNA damage</keyword>
<dbReference type="PROSITE" id="PS51217">
    <property type="entry name" value="UVRD_HELICASE_CTER"/>
    <property type="match status" value="1"/>
</dbReference>
<dbReference type="InterPro" id="IPR013986">
    <property type="entry name" value="DExx_box_DNA_helicase_dom_sf"/>
</dbReference>
<dbReference type="Proteomes" id="UP000217144">
    <property type="component" value="Chromosome"/>
</dbReference>
<dbReference type="Pfam" id="PF12705">
    <property type="entry name" value="PDDEXK_1"/>
    <property type="match status" value="1"/>
</dbReference>
<evidence type="ECO:0000256" key="9">
    <source>
        <dbReference type="ARBA" id="ARBA00023125"/>
    </source>
</evidence>
<evidence type="ECO:0000256" key="10">
    <source>
        <dbReference type="ARBA" id="ARBA00023204"/>
    </source>
</evidence>
<dbReference type="Pfam" id="PF13361">
    <property type="entry name" value="UvrD_C"/>
    <property type="match status" value="2"/>
</dbReference>
<evidence type="ECO:0000259" key="16">
    <source>
        <dbReference type="PROSITE" id="PS51198"/>
    </source>
</evidence>
<proteinExistence type="inferred from homology"/>
<gene>
    <name evidence="18" type="ORF">A1s21148_01000</name>
</gene>
<dbReference type="GO" id="GO:0033202">
    <property type="term" value="C:DNA helicase complex"/>
    <property type="evidence" value="ECO:0007669"/>
    <property type="project" value="TreeGrafter"/>
</dbReference>
<dbReference type="InterPro" id="IPR014016">
    <property type="entry name" value="UvrD-like_ATP-bd"/>
</dbReference>
<feature type="domain" description="UvrD-like helicase C-terminal" evidence="17">
    <location>
        <begin position="350"/>
        <end position="667"/>
    </location>
</feature>
<reference evidence="18 19" key="1">
    <citation type="submission" date="2016-07" db="EMBL/GenBank/DDBJ databases">
        <title>High microdiversification within the ubiquitous acI lineage of Actinobacteria.</title>
        <authorList>
            <person name="Neuenschwander S.M."/>
            <person name="Salcher M."/>
            <person name="Ghai R."/>
            <person name="Pernthaler J."/>
        </authorList>
    </citation>
    <scope>NUCLEOTIDE SEQUENCE [LARGE SCALE GENOMIC DNA]</scope>
    <source>
        <strain evidence="18">MMS-21-148</strain>
    </source>
</reference>
<dbReference type="CDD" id="cd17932">
    <property type="entry name" value="DEXQc_UvrD"/>
    <property type="match status" value="1"/>
</dbReference>
<evidence type="ECO:0000256" key="13">
    <source>
        <dbReference type="ARBA" id="ARBA00034808"/>
    </source>
</evidence>
<dbReference type="GO" id="GO:0004527">
    <property type="term" value="F:exonuclease activity"/>
    <property type="evidence" value="ECO:0007669"/>
    <property type="project" value="UniProtKB-KW"/>
</dbReference>
<dbReference type="InterPro" id="IPR000212">
    <property type="entry name" value="DNA_helicase_UvrD/REP"/>
</dbReference>
<keyword evidence="10" id="KW-0234">DNA repair</keyword>
<dbReference type="PANTHER" id="PTHR11070:SF55">
    <property type="entry name" value="DNA 3'-5' HELICASE"/>
    <property type="match status" value="1"/>
</dbReference>
<sequence>MIEKYSPQDIAAALQKVGAKVYKPTDEQSAIISIASNPLEPAVVIAGAGSGKTETMAARVIYLVANGFARPDQILGLTFTRKASGELAIRIRTRLRQLRAAKLIPEDTPLEVAVTTYHSYAARLLSEHSIRFGIDADIQPMGDAAMWQLANDIVRNWEDASYSNESAVGTVVEDLLGLTKLMLEHQVSPEAIAAADNEVLEQLAQMSGATNPEVRKVAKVLSQRTALLPMVERFIQRRQESGQLSFDDQMSLAADISVKFSDIGELERAKYSVVLLDEYQDTSQSQVRMLSSLFGGGHPVMAVGDPCQAIYTWRGASAGTINSFGKYFPKAAGHTGAERYSLLTTFRNDKTILELANVVSEKIRRESGADVPPLTPRPGAGDGEIVCGVFENLDLEATAIAEYFTSLWFDKGRLAKPAEKRSTFAVLVRKRSQIATIEGALRAADIPVEVLGLGGLIHVPEVADIVSMLRVIADPDSGAALMRHLVGPRINLGAKDLAALGAYSRNRTKGSRAESKSLIKKIAAGNPEQAEADDQFLGSLIDTLDEIGGADKSTFTEIGYVRLVNFASDLRRLRSRAGGTITDLINEIESYLSLETEVMLRDGTGSGRRHIDRFLDEAGKFARSGGTLNSFLQWLDIAGKEEGGLKSAAPEVRSDVVQILTVHMSKGAEWDVVAVPGLAEGTFPGLNKNDPDNWITNERHIPFHLRGDHLELPRFSFNGATKNSDAGKEITKYADICKATKTREEIRLGYVAFTRARTHLIATTSWYRDGKDWVEPSTIFEQVALVAQEHGKIISEVPRPDKDAKNPALENPLTGIWPRDPLGDTRSAFTAKVELVKNAAPLDLATAQSVDIETSSWIEDARALIQERALGVNGVLEIPMPPRLSTSTLVALHKDPEELALTIRRPMPRPQDQYSRRGTAFHLWIEHHFNAATLFDDEDLDFLDPLEPDQTLESLKQTWLASEWGNRSPVAVEVPFEAVLGGVLIRGRIDAVYEINGRFEVIDWKTGATTLGESAAVQLAVYRLAWAKLKGIDPALVSAAFHYVPISKTDRPADLLSEAQLIALITGAS</sequence>
<evidence type="ECO:0000313" key="18">
    <source>
        <dbReference type="EMBL" id="ASY10154.1"/>
    </source>
</evidence>
<keyword evidence="8 15" id="KW-0067">ATP-binding</keyword>
<keyword evidence="3 15" id="KW-0547">Nucleotide-binding</keyword>
<comment type="catalytic activity">
    <reaction evidence="14">
        <text>ATP + H2O = ADP + phosphate + H(+)</text>
        <dbReference type="Rhea" id="RHEA:13065"/>
        <dbReference type="ChEBI" id="CHEBI:15377"/>
        <dbReference type="ChEBI" id="CHEBI:15378"/>
        <dbReference type="ChEBI" id="CHEBI:30616"/>
        <dbReference type="ChEBI" id="CHEBI:43474"/>
        <dbReference type="ChEBI" id="CHEBI:456216"/>
        <dbReference type="EC" id="5.6.2.4"/>
    </reaction>
</comment>
<name>A0AAC9YR54_9ACTN</name>
<evidence type="ECO:0000313" key="19">
    <source>
        <dbReference type="Proteomes" id="UP000217144"/>
    </source>
</evidence>
<dbReference type="InterPro" id="IPR011604">
    <property type="entry name" value="PDDEXK-like_dom_sf"/>
</dbReference>
<dbReference type="SUPFAM" id="SSF52980">
    <property type="entry name" value="Restriction endonuclease-like"/>
    <property type="match status" value="1"/>
</dbReference>
<evidence type="ECO:0000256" key="15">
    <source>
        <dbReference type="PROSITE-ProRule" id="PRU00560"/>
    </source>
</evidence>
<dbReference type="PANTHER" id="PTHR11070">
    <property type="entry name" value="UVRD / RECB / PCRA DNA HELICASE FAMILY MEMBER"/>
    <property type="match status" value="1"/>
</dbReference>
<dbReference type="GO" id="GO:0043138">
    <property type="term" value="F:3'-5' DNA helicase activity"/>
    <property type="evidence" value="ECO:0007669"/>
    <property type="project" value="UniProtKB-EC"/>
</dbReference>
<evidence type="ECO:0000256" key="1">
    <source>
        <dbReference type="ARBA" id="ARBA00009922"/>
    </source>
</evidence>
<dbReference type="InterPro" id="IPR038726">
    <property type="entry name" value="PDDEXK_AddAB-type"/>
</dbReference>
<feature type="domain" description="UvrD-like helicase ATP-binding" evidence="16">
    <location>
        <begin position="25"/>
        <end position="349"/>
    </location>
</feature>
<dbReference type="Gene3D" id="3.90.320.10">
    <property type="match status" value="1"/>
</dbReference>
<keyword evidence="11" id="KW-0413">Isomerase</keyword>
<dbReference type="Pfam" id="PF00580">
    <property type="entry name" value="UvrD-helicase"/>
    <property type="match status" value="1"/>
</dbReference>
<dbReference type="GO" id="GO:0005829">
    <property type="term" value="C:cytosol"/>
    <property type="evidence" value="ECO:0007669"/>
    <property type="project" value="TreeGrafter"/>
</dbReference>
<dbReference type="InterPro" id="IPR011335">
    <property type="entry name" value="Restrct_endonuc-II-like"/>
</dbReference>
<dbReference type="RefSeq" id="WP_095670643.1">
    <property type="nucleotide sequence ID" value="NZ_CP016769.1"/>
</dbReference>
<evidence type="ECO:0000256" key="11">
    <source>
        <dbReference type="ARBA" id="ARBA00023235"/>
    </source>
</evidence>
<keyword evidence="9" id="KW-0238">DNA-binding</keyword>
<dbReference type="GO" id="GO:0003677">
    <property type="term" value="F:DNA binding"/>
    <property type="evidence" value="ECO:0007669"/>
    <property type="project" value="UniProtKB-KW"/>
</dbReference>
<evidence type="ECO:0000256" key="2">
    <source>
        <dbReference type="ARBA" id="ARBA00022722"/>
    </source>
</evidence>
<dbReference type="SUPFAM" id="SSF52540">
    <property type="entry name" value="P-loop containing nucleoside triphosphate hydrolases"/>
    <property type="match status" value="1"/>
</dbReference>
<keyword evidence="7" id="KW-0269">Exonuclease</keyword>
<dbReference type="Gene3D" id="3.40.50.300">
    <property type="entry name" value="P-loop containing nucleotide triphosphate hydrolases"/>
    <property type="match status" value="3"/>
</dbReference>
<keyword evidence="6 15" id="KW-0347">Helicase</keyword>